<dbReference type="Pfam" id="PF15418">
    <property type="entry name" value="DUF4625"/>
    <property type="match status" value="1"/>
</dbReference>
<sequence>MKKTLLSCIFISAFLLYSCETDDDPIRDLDAPVIGNADGREEIRPGNGEIREAGTDHMHVRFGVDDATGIEQIRVSIHANFDGHSHARVKSDFEKLNVSDIYSPNASNPDFRFPAGATRVNVDATGTDIYWAGPNSRVESPVLAGPYDFVIEATDILGNQTSYADNSNYLATFYIRTPYAPVIDVTNLHDDELDGEAGAALEVQGTVGRGTHELSSDLAFLSVRLTEEHDDHNGNPNQRIMDEDFYEKMWGSSNWIDGAQGAELPDTKEINLAELLTGENAIILPEGEEHLELIIWAEDVNGNITEMVYEVHVD</sequence>
<organism evidence="1 2">
    <name type="scientific">Negadavirga shengliensis</name>
    <dbReference type="NCBI Taxonomy" id="1389218"/>
    <lineage>
        <taxon>Bacteria</taxon>
        <taxon>Pseudomonadati</taxon>
        <taxon>Bacteroidota</taxon>
        <taxon>Cytophagia</taxon>
        <taxon>Cytophagales</taxon>
        <taxon>Cyclobacteriaceae</taxon>
        <taxon>Negadavirga</taxon>
    </lineage>
</organism>
<dbReference type="EMBL" id="JBHSJJ010000004">
    <property type="protein sequence ID" value="MFC4871809.1"/>
    <property type="molecule type" value="Genomic_DNA"/>
</dbReference>
<protein>
    <submittedName>
        <fullName evidence="1">DUF4625 domain-containing protein</fullName>
    </submittedName>
</protein>
<gene>
    <name evidence="1" type="ORF">ACFPFU_08940</name>
</gene>
<proteinExistence type="predicted"/>
<dbReference type="RefSeq" id="WP_377063629.1">
    <property type="nucleotide sequence ID" value="NZ_JBHSJJ010000004.1"/>
</dbReference>
<reference evidence="2" key="1">
    <citation type="journal article" date="2019" name="Int. J. Syst. Evol. Microbiol.">
        <title>The Global Catalogue of Microorganisms (GCM) 10K type strain sequencing project: providing services to taxonomists for standard genome sequencing and annotation.</title>
        <authorList>
            <consortium name="The Broad Institute Genomics Platform"/>
            <consortium name="The Broad Institute Genome Sequencing Center for Infectious Disease"/>
            <person name="Wu L."/>
            <person name="Ma J."/>
        </authorList>
    </citation>
    <scope>NUCLEOTIDE SEQUENCE [LARGE SCALE GENOMIC DNA]</scope>
    <source>
        <strain evidence="2">CGMCC 4.7466</strain>
    </source>
</reference>
<evidence type="ECO:0000313" key="1">
    <source>
        <dbReference type="EMBL" id="MFC4871809.1"/>
    </source>
</evidence>
<comment type="caution">
    <text evidence="1">The sequence shown here is derived from an EMBL/GenBank/DDBJ whole genome shotgun (WGS) entry which is preliminary data.</text>
</comment>
<dbReference type="PROSITE" id="PS51257">
    <property type="entry name" value="PROKAR_LIPOPROTEIN"/>
    <property type="match status" value="1"/>
</dbReference>
<dbReference type="Proteomes" id="UP001595818">
    <property type="component" value="Unassembled WGS sequence"/>
</dbReference>
<name>A0ABV9T025_9BACT</name>
<keyword evidence="2" id="KW-1185">Reference proteome</keyword>
<evidence type="ECO:0000313" key="2">
    <source>
        <dbReference type="Proteomes" id="UP001595818"/>
    </source>
</evidence>
<accession>A0ABV9T025</accession>
<dbReference type="InterPro" id="IPR027829">
    <property type="entry name" value="DUF4625"/>
</dbReference>